<dbReference type="Pfam" id="PF16124">
    <property type="entry name" value="RecQ_Zn_bind"/>
    <property type="match status" value="1"/>
</dbReference>
<dbReference type="GO" id="GO:0016787">
    <property type="term" value="F:hydrolase activity"/>
    <property type="evidence" value="ECO:0007669"/>
    <property type="project" value="UniProtKB-KW"/>
</dbReference>
<dbReference type="InterPro" id="IPR027417">
    <property type="entry name" value="P-loop_NTPase"/>
</dbReference>
<reference evidence="15 16" key="1">
    <citation type="submission" date="2018-06" db="EMBL/GenBank/DDBJ databases">
        <title>Whole genome sequencing of a novel hydrocarbon degrading bacterial strain, PW21 isolated from oil contaminated produced water sample.</title>
        <authorList>
            <person name="Nagkirti P."/>
            <person name="Shaikh A."/>
            <person name="Gowdaman V."/>
            <person name="Engineer A.E."/>
            <person name="Dagar S."/>
            <person name="Dhakephalkar P.K."/>
        </authorList>
    </citation>
    <scope>NUCLEOTIDE SEQUENCE [LARGE SCALE GENOMIC DNA]</scope>
    <source>
        <strain evidence="15 16">PW21</strain>
    </source>
</reference>
<organism evidence="15 16">
    <name type="scientific">Xylanimonas oleitrophica</name>
    <dbReference type="NCBI Taxonomy" id="2607479"/>
    <lineage>
        <taxon>Bacteria</taxon>
        <taxon>Bacillati</taxon>
        <taxon>Actinomycetota</taxon>
        <taxon>Actinomycetes</taxon>
        <taxon>Micrococcales</taxon>
        <taxon>Promicromonosporaceae</taxon>
        <taxon>Xylanimonas</taxon>
    </lineage>
</organism>
<dbReference type="Pfam" id="PF00271">
    <property type="entry name" value="Helicase_C"/>
    <property type="match status" value="1"/>
</dbReference>
<evidence type="ECO:0000256" key="11">
    <source>
        <dbReference type="ARBA" id="ARBA00044535"/>
    </source>
</evidence>
<dbReference type="EC" id="5.6.2.4" evidence="10"/>
<dbReference type="Gene3D" id="3.40.50.300">
    <property type="entry name" value="P-loop containing nucleotide triphosphate hydrolases"/>
    <property type="match status" value="2"/>
</dbReference>
<evidence type="ECO:0000256" key="1">
    <source>
        <dbReference type="ARBA" id="ARBA00005446"/>
    </source>
</evidence>
<dbReference type="EMBL" id="QKWH01000009">
    <property type="protein sequence ID" value="PZR52497.1"/>
    <property type="molecule type" value="Genomic_DNA"/>
</dbReference>
<keyword evidence="4" id="KW-0378">Hydrolase</keyword>
<dbReference type="InterPro" id="IPR036388">
    <property type="entry name" value="WH-like_DNA-bd_sf"/>
</dbReference>
<evidence type="ECO:0000256" key="8">
    <source>
        <dbReference type="ARBA" id="ARBA00023235"/>
    </source>
</evidence>
<evidence type="ECO:0000256" key="12">
    <source>
        <dbReference type="ARBA" id="ARBA00044550"/>
    </source>
</evidence>
<comment type="caution">
    <text evidence="15">The sequence shown here is derived from an EMBL/GenBank/DDBJ whole genome shotgun (WGS) entry which is preliminary data.</text>
</comment>
<dbReference type="GO" id="GO:0005694">
    <property type="term" value="C:chromosome"/>
    <property type="evidence" value="ECO:0007669"/>
    <property type="project" value="TreeGrafter"/>
</dbReference>
<feature type="domain" description="Helicase ATP-binding" evidence="13">
    <location>
        <begin position="32"/>
        <end position="204"/>
    </location>
</feature>
<dbReference type="Proteomes" id="UP000248783">
    <property type="component" value="Unassembled WGS sequence"/>
</dbReference>
<keyword evidence="6" id="KW-0067">ATP-binding</keyword>
<keyword evidence="8" id="KW-0413">Isomerase</keyword>
<dbReference type="GO" id="GO:0046872">
    <property type="term" value="F:metal ion binding"/>
    <property type="evidence" value="ECO:0007669"/>
    <property type="project" value="UniProtKB-KW"/>
</dbReference>
<evidence type="ECO:0000256" key="3">
    <source>
        <dbReference type="ARBA" id="ARBA00022741"/>
    </source>
</evidence>
<comment type="catalytic activity">
    <reaction evidence="9">
        <text>Couples ATP hydrolysis with the unwinding of duplex DNA by translocating in the 3'-5' direction.</text>
        <dbReference type="EC" id="5.6.2.4"/>
    </reaction>
</comment>
<dbReference type="CDD" id="cd17920">
    <property type="entry name" value="DEXHc_RecQ"/>
    <property type="match status" value="1"/>
</dbReference>
<name>A0A2W5WME0_9MICO</name>
<sequence>MSQPVATLRDVRRTARDVFGWDHLRPGQAEAIRAVLDGHDVLLVLPTGAGKSAVYQLPGIELEGPTVVVSPLIALQQDQVRSLLELGDEDVSARAISSVAGERERREALDAAARGELEFLFLAPEQLANDEVLDAVRAARPSLVAVDEAHCVSVWGHDFRPEYLRLGERIDSLDPRPRVIALTATASPPVRDDVVRRLHLRDATVLVRGFGRSNLALQVRRAVGGADKDRAVVEHVEAEARRAADGSGPGGNGIVYVATRRRTTELAEALAAQGLSTAAYHGGMRRAERDEAQRRFTDGEVDVVVATSAFGMGIDKPDVRFVVHADVPDSPDSYYQEVGRAGRDGHDATAVLFYRPEDLGLRRFFATGVPSRDDVLEVARALPRGRRAPSGLPRRLARLRSLVEDARALTREGARPTTVADAAVELAEERRRVDESRLEMMRGYAETEQCRTQYLLAYLGEELDGPCGRCDTCRSGSAAEHDVAEADRPFDVGAAVQHPEFGHGTVMGYEADDRVTVLFDAHGYRTLELATVLDHGLLEEAGEEEAG</sequence>
<evidence type="ECO:0000256" key="7">
    <source>
        <dbReference type="ARBA" id="ARBA00023125"/>
    </source>
</evidence>
<dbReference type="Pfam" id="PF00270">
    <property type="entry name" value="DEAD"/>
    <property type="match status" value="1"/>
</dbReference>
<dbReference type="AlphaFoldDB" id="A0A2W5WME0"/>
<evidence type="ECO:0000256" key="5">
    <source>
        <dbReference type="ARBA" id="ARBA00022806"/>
    </source>
</evidence>
<evidence type="ECO:0000313" key="15">
    <source>
        <dbReference type="EMBL" id="PZR52497.1"/>
    </source>
</evidence>
<dbReference type="GO" id="GO:0043138">
    <property type="term" value="F:3'-5' DNA helicase activity"/>
    <property type="evidence" value="ECO:0007669"/>
    <property type="project" value="UniProtKB-EC"/>
</dbReference>
<dbReference type="GO" id="GO:0003677">
    <property type="term" value="F:DNA binding"/>
    <property type="evidence" value="ECO:0007669"/>
    <property type="project" value="UniProtKB-KW"/>
</dbReference>
<dbReference type="GO" id="GO:0009378">
    <property type="term" value="F:four-way junction helicase activity"/>
    <property type="evidence" value="ECO:0007669"/>
    <property type="project" value="TreeGrafter"/>
</dbReference>
<gene>
    <name evidence="15" type="ORF">DNL40_11435</name>
</gene>
<dbReference type="InterPro" id="IPR032284">
    <property type="entry name" value="RecQ_Zn-bd"/>
</dbReference>
<dbReference type="SMART" id="SM00490">
    <property type="entry name" value="HELICc"/>
    <property type="match status" value="1"/>
</dbReference>
<comment type="similarity">
    <text evidence="1">Belongs to the helicase family. RecQ subfamily.</text>
</comment>
<evidence type="ECO:0000256" key="6">
    <source>
        <dbReference type="ARBA" id="ARBA00022840"/>
    </source>
</evidence>
<dbReference type="GO" id="GO:0005737">
    <property type="term" value="C:cytoplasm"/>
    <property type="evidence" value="ECO:0007669"/>
    <property type="project" value="TreeGrafter"/>
</dbReference>
<keyword evidence="2" id="KW-0479">Metal-binding</keyword>
<feature type="domain" description="Helicase C-terminal" evidence="14">
    <location>
        <begin position="228"/>
        <end position="400"/>
    </location>
</feature>
<accession>A0A2W5WME0</accession>
<dbReference type="PANTHER" id="PTHR13710:SF105">
    <property type="entry name" value="ATP-DEPENDENT DNA HELICASE Q1"/>
    <property type="match status" value="1"/>
</dbReference>
<dbReference type="NCBIfam" id="TIGR00614">
    <property type="entry name" value="recQ_fam"/>
    <property type="match status" value="1"/>
</dbReference>
<evidence type="ECO:0000256" key="2">
    <source>
        <dbReference type="ARBA" id="ARBA00022723"/>
    </source>
</evidence>
<dbReference type="RefSeq" id="WP_111251394.1">
    <property type="nucleotide sequence ID" value="NZ_QKWH01000009.1"/>
</dbReference>
<evidence type="ECO:0000256" key="4">
    <source>
        <dbReference type="ARBA" id="ARBA00022801"/>
    </source>
</evidence>
<dbReference type="PROSITE" id="PS51192">
    <property type="entry name" value="HELICASE_ATP_BIND_1"/>
    <property type="match status" value="1"/>
</dbReference>
<dbReference type="PANTHER" id="PTHR13710">
    <property type="entry name" value="DNA HELICASE RECQ FAMILY MEMBER"/>
    <property type="match status" value="1"/>
</dbReference>
<dbReference type="GO" id="GO:0005524">
    <property type="term" value="F:ATP binding"/>
    <property type="evidence" value="ECO:0007669"/>
    <property type="project" value="UniProtKB-KW"/>
</dbReference>
<keyword evidence="7" id="KW-0238">DNA-binding</keyword>
<dbReference type="PROSITE" id="PS51194">
    <property type="entry name" value="HELICASE_CTER"/>
    <property type="match status" value="1"/>
</dbReference>
<dbReference type="GO" id="GO:0006281">
    <property type="term" value="P:DNA repair"/>
    <property type="evidence" value="ECO:0007669"/>
    <property type="project" value="TreeGrafter"/>
</dbReference>
<dbReference type="Gene3D" id="1.10.10.10">
    <property type="entry name" value="Winged helix-like DNA-binding domain superfamily/Winged helix DNA-binding domain"/>
    <property type="match status" value="1"/>
</dbReference>
<protein>
    <recommendedName>
        <fullName evidence="11">ATP-dependent DNA helicase RecQ</fullName>
        <ecNumber evidence="10">5.6.2.4</ecNumber>
    </recommendedName>
    <alternativeName>
        <fullName evidence="12">DNA 3'-5' helicase RecQ</fullName>
    </alternativeName>
</protein>
<dbReference type="SUPFAM" id="SSF52540">
    <property type="entry name" value="P-loop containing nucleoside triphosphate hydrolases"/>
    <property type="match status" value="1"/>
</dbReference>
<proteinExistence type="inferred from homology"/>
<dbReference type="InterPro" id="IPR004589">
    <property type="entry name" value="DNA_helicase_ATP-dep_RecQ"/>
</dbReference>
<evidence type="ECO:0000259" key="13">
    <source>
        <dbReference type="PROSITE" id="PS51192"/>
    </source>
</evidence>
<dbReference type="GO" id="GO:0006310">
    <property type="term" value="P:DNA recombination"/>
    <property type="evidence" value="ECO:0007669"/>
    <property type="project" value="InterPro"/>
</dbReference>
<evidence type="ECO:0000259" key="14">
    <source>
        <dbReference type="PROSITE" id="PS51194"/>
    </source>
</evidence>
<dbReference type="InterPro" id="IPR011545">
    <property type="entry name" value="DEAD/DEAH_box_helicase_dom"/>
</dbReference>
<evidence type="ECO:0000313" key="16">
    <source>
        <dbReference type="Proteomes" id="UP000248783"/>
    </source>
</evidence>
<keyword evidence="5" id="KW-0347">Helicase</keyword>
<dbReference type="InterPro" id="IPR014001">
    <property type="entry name" value="Helicase_ATP-bd"/>
</dbReference>
<evidence type="ECO:0000256" key="9">
    <source>
        <dbReference type="ARBA" id="ARBA00034617"/>
    </source>
</evidence>
<dbReference type="InterPro" id="IPR001650">
    <property type="entry name" value="Helicase_C-like"/>
</dbReference>
<keyword evidence="16" id="KW-1185">Reference proteome</keyword>
<dbReference type="SMART" id="SM00487">
    <property type="entry name" value="DEXDc"/>
    <property type="match status" value="1"/>
</dbReference>
<keyword evidence="3" id="KW-0547">Nucleotide-binding</keyword>
<evidence type="ECO:0000256" key="10">
    <source>
        <dbReference type="ARBA" id="ARBA00034808"/>
    </source>
</evidence>